<dbReference type="EMBL" id="CAJPEV010000510">
    <property type="protein sequence ID" value="CAG0885988.1"/>
    <property type="molecule type" value="Genomic_DNA"/>
</dbReference>
<evidence type="ECO:0000313" key="10">
    <source>
        <dbReference type="EMBL" id="CAD7243841.1"/>
    </source>
</evidence>
<dbReference type="EMBL" id="LR900027">
    <property type="protein sequence ID" value="CAD7243841.1"/>
    <property type="molecule type" value="Genomic_DNA"/>
</dbReference>
<evidence type="ECO:0000256" key="6">
    <source>
        <dbReference type="RuleBase" id="RU367161"/>
    </source>
</evidence>
<comment type="function">
    <text evidence="5">Required for correct functioning of the GINS complex, a complex that plays an essential role in the initiation of DNA replication, and progression of DNA replication forks. GINS complex is a core component of CDC45-MCM-GINS (CMG) helicase, the molecular machine that unwinds template DNA during replication, and around which the replisome is built.</text>
</comment>
<feature type="domain" description="GINS subunit" evidence="8">
    <location>
        <begin position="152"/>
        <end position="252"/>
    </location>
</feature>
<comment type="similarity">
    <text evidence="2 6">Belongs to the GINS3/PSF3 family.</text>
</comment>
<keyword evidence="4 6" id="KW-0539">Nucleus</keyword>
<dbReference type="PANTHER" id="PTHR22768:SF0">
    <property type="entry name" value="DNA REPLICATION COMPLEX GINS PROTEIN PSF3"/>
    <property type="match status" value="1"/>
</dbReference>
<dbReference type="CDD" id="cd11713">
    <property type="entry name" value="GINS_A_psf3"/>
    <property type="match status" value="1"/>
</dbReference>
<comment type="function">
    <text evidence="6">The GINS complex plays an essential role in the initiation of DNA replication.</text>
</comment>
<evidence type="ECO:0000313" key="11">
    <source>
        <dbReference type="Proteomes" id="UP000677054"/>
    </source>
</evidence>
<evidence type="ECO:0000256" key="5">
    <source>
        <dbReference type="ARBA" id="ARBA00045258"/>
    </source>
</evidence>
<dbReference type="OrthoDB" id="10251744at2759"/>
<evidence type="ECO:0000256" key="2">
    <source>
        <dbReference type="ARBA" id="ARBA00006343"/>
    </source>
</evidence>
<evidence type="ECO:0000256" key="3">
    <source>
        <dbReference type="ARBA" id="ARBA00022705"/>
    </source>
</evidence>
<dbReference type="InterPro" id="IPR038437">
    <property type="entry name" value="GINS_Psf3_sf"/>
</dbReference>
<accession>A0A7R9A0P2</accession>
<dbReference type="PANTHER" id="PTHR22768">
    <property type="entry name" value="DNA REPLICATION COMPLEX GINS PROTEIN PSF3"/>
    <property type="match status" value="1"/>
</dbReference>
<dbReference type="Gene3D" id="1.20.58.2050">
    <property type="match status" value="2"/>
</dbReference>
<keyword evidence="11" id="KW-1185">Reference proteome</keyword>
<evidence type="ECO:0000256" key="1">
    <source>
        <dbReference type="ARBA" id="ARBA00004123"/>
    </source>
</evidence>
<keyword evidence="3 6" id="KW-0235">DNA replication</keyword>
<dbReference type="InterPro" id="IPR021151">
    <property type="entry name" value="GINS_A"/>
</dbReference>
<evidence type="ECO:0000256" key="7">
    <source>
        <dbReference type="SAM" id="MobiDB-lite"/>
    </source>
</evidence>
<evidence type="ECO:0000259" key="8">
    <source>
        <dbReference type="Pfam" id="PF05916"/>
    </source>
</evidence>
<evidence type="ECO:0000259" key="9">
    <source>
        <dbReference type="Pfam" id="PF22466"/>
    </source>
</evidence>
<dbReference type="CDD" id="cd21693">
    <property type="entry name" value="GINS_B_Psf3"/>
    <property type="match status" value="1"/>
</dbReference>
<comment type="subcellular location">
    <subcellularLocation>
        <location evidence="1 6">Nucleus</location>
    </subcellularLocation>
</comment>
<feature type="region of interest" description="Disordered" evidence="7">
    <location>
        <begin position="269"/>
        <end position="299"/>
    </location>
</feature>
<name>A0A7R9A0P2_9CRUS</name>
<reference evidence="10" key="1">
    <citation type="submission" date="2020-11" db="EMBL/GenBank/DDBJ databases">
        <authorList>
            <person name="Tran Van P."/>
        </authorList>
    </citation>
    <scope>NUCLEOTIDE SEQUENCE</scope>
</reference>
<dbReference type="SUPFAM" id="SSF158573">
    <property type="entry name" value="GINS helical bundle-like"/>
    <property type="match status" value="1"/>
</dbReference>
<sequence>MAGNSSNFLRLDTTEDLDEYLSLHDILATERRVQCKFELPCLRLGFLNTTSHLPDLKPGTKLDLPFWMAQALTNRRRPIVSVDLPKAYKESYRDVMAADASIVNLHKLGFLNATSHLPDLKPGTKLDLPFWMAQALTNRRRPIVSVDLPKAYKESYRDVMAADASIVNLHKLGPHFYDFGVHLQDLYHQEVANIGSMLTQAFIDRFRVIFETSLLAGTVDERSSAVQQKLDALEKALLGIGQESRRDRDRWLREQTHIIETASMVQTYRKRKRQVSDSQDETYRKRKRQVSDSQDVPAS</sequence>
<gene>
    <name evidence="10" type="ORF">DSTB1V02_LOCUS3752</name>
</gene>
<dbReference type="SUPFAM" id="SSF160059">
    <property type="entry name" value="PriA/YqbF domain"/>
    <property type="match status" value="2"/>
</dbReference>
<dbReference type="GO" id="GO:0000811">
    <property type="term" value="C:GINS complex"/>
    <property type="evidence" value="ECO:0007669"/>
    <property type="project" value="UniProtKB-UniRule"/>
</dbReference>
<protein>
    <recommendedName>
        <fullName evidence="6">DNA replication complex GINS protein PSF3</fullName>
    </recommendedName>
</protein>
<feature type="domain" description="DNA replication complex GINS protein PSF3 N-terminal" evidence="9">
    <location>
        <begin position="22"/>
        <end position="73"/>
    </location>
</feature>
<evidence type="ECO:0000256" key="4">
    <source>
        <dbReference type="ARBA" id="ARBA00023242"/>
    </source>
</evidence>
<proteinExistence type="inferred from homology"/>
<organism evidence="10">
    <name type="scientific">Darwinula stevensoni</name>
    <dbReference type="NCBI Taxonomy" id="69355"/>
    <lineage>
        <taxon>Eukaryota</taxon>
        <taxon>Metazoa</taxon>
        <taxon>Ecdysozoa</taxon>
        <taxon>Arthropoda</taxon>
        <taxon>Crustacea</taxon>
        <taxon>Oligostraca</taxon>
        <taxon>Ostracoda</taxon>
        <taxon>Podocopa</taxon>
        <taxon>Podocopida</taxon>
        <taxon>Darwinulocopina</taxon>
        <taxon>Darwinuloidea</taxon>
        <taxon>Darwinulidae</taxon>
        <taxon>Darwinula</taxon>
    </lineage>
</organism>
<dbReference type="Pfam" id="PF05916">
    <property type="entry name" value="Sld5"/>
    <property type="match status" value="1"/>
</dbReference>
<comment type="subunit">
    <text evidence="6">Component of the GINS complex.</text>
</comment>
<dbReference type="GO" id="GO:1902975">
    <property type="term" value="P:mitotic DNA replication initiation"/>
    <property type="evidence" value="ECO:0007669"/>
    <property type="project" value="TreeGrafter"/>
</dbReference>
<dbReference type="InterPro" id="IPR010492">
    <property type="entry name" value="GINS_Psf3"/>
</dbReference>
<dbReference type="AlphaFoldDB" id="A0A7R9A0P2"/>
<dbReference type="Pfam" id="PF22466">
    <property type="entry name" value="PSF3_N"/>
    <property type="match status" value="1"/>
</dbReference>
<dbReference type="InterPro" id="IPR055221">
    <property type="entry name" value="PSF3_N"/>
</dbReference>
<dbReference type="InterPro" id="IPR036224">
    <property type="entry name" value="GINS_bundle-like_dom_sf"/>
</dbReference>
<dbReference type="Proteomes" id="UP000677054">
    <property type="component" value="Unassembled WGS sequence"/>
</dbReference>